<dbReference type="Proteomes" id="UP000326169">
    <property type="component" value="Unassembled WGS sequence"/>
</dbReference>
<evidence type="ECO:0000256" key="1">
    <source>
        <dbReference type="SAM" id="Phobius"/>
    </source>
</evidence>
<dbReference type="EMBL" id="BIMW01000010">
    <property type="protein sequence ID" value="GCE92318.1"/>
    <property type="molecule type" value="Genomic_DNA"/>
</dbReference>
<keyword evidence="3" id="KW-1185">Reference proteome</keyword>
<evidence type="ECO:0000313" key="3">
    <source>
        <dbReference type="Proteomes" id="UP000326169"/>
    </source>
</evidence>
<feature type="transmembrane region" description="Helical" evidence="1">
    <location>
        <begin position="58"/>
        <end position="79"/>
    </location>
</feature>
<proteinExistence type="predicted"/>
<name>A0A5M3T2V3_LIMPL</name>
<evidence type="ECO:0008006" key="4">
    <source>
        <dbReference type="Google" id="ProtNLM"/>
    </source>
</evidence>
<accession>A0A5M3T2V3</accession>
<reference evidence="2 3" key="1">
    <citation type="journal article" date="2019" name="J Genomics">
        <title>The Draft Genome of a Hydrogen-producing Cyanobacterium, Arthrospira platensis NIES-46.</title>
        <authorList>
            <person name="Suzuki S."/>
            <person name="Yamaguchi H."/>
            <person name="Kawachi M."/>
        </authorList>
    </citation>
    <scope>NUCLEOTIDE SEQUENCE [LARGE SCALE GENOMIC DNA]</scope>
    <source>
        <strain evidence="2 3">NIES-46</strain>
    </source>
</reference>
<gene>
    <name evidence="2" type="ORF">NIES46_03570</name>
</gene>
<keyword evidence="1" id="KW-1133">Transmembrane helix</keyword>
<keyword evidence="1" id="KW-0472">Membrane</keyword>
<sequence>MKGINRFGDGSHGVQKSLYPGREVVMLSLVRFWLIGVLKGKSKTTQGNDLGFTMVELLISAVVASMIITPILFFVVDVLRTDTREEIKARSEQELQAAADFIRRDLSQAIYIYDGKGLDGDPADTDANGVRNQLPDSDDVVLVFWKQEFIPNVVPPCQDNRCNDAQVYSLVAYYLQTDASDTWSGQGRISRLQIKDCPKDGGECVADIKDQGFQLPTFGEGTLQQIMNRWKRDPDHEIKRASREVLIDYIYPNAVAGLAEDHCKTALGLTATDDPPEADLLSGDKGSGFFVCVDSGRTAALVNLRMNAAFRIDPNATTFDRNRRSLFPETSFLVKGFGTLN</sequence>
<dbReference type="NCBIfam" id="NF038304">
    <property type="entry name" value="EPS_HpsC"/>
    <property type="match status" value="1"/>
</dbReference>
<organism evidence="2 3">
    <name type="scientific">Limnospira platensis NIES-46</name>
    <dbReference type="NCBI Taxonomy" id="1236695"/>
    <lineage>
        <taxon>Bacteria</taxon>
        <taxon>Bacillati</taxon>
        <taxon>Cyanobacteriota</taxon>
        <taxon>Cyanophyceae</taxon>
        <taxon>Oscillatoriophycideae</taxon>
        <taxon>Oscillatoriales</taxon>
        <taxon>Sirenicapillariaceae</taxon>
        <taxon>Limnospira</taxon>
    </lineage>
</organism>
<protein>
    <recommendedName>
        <fullName evidence="4">Prepilin-type N-terminal cleavage/methylation domain-containing protein</fullName>
    </recommendedName>
</protein>
<comment type="caution">
    <text evidence="2">The sequence shown here is derived from an EMBL/GenBank/DDBJ whole genome shotgun (WGS) entry which is preliminary data.</text>
</comment>
<keyword evidence="1" id="KW-0812">Transmembrane</keyword>
<evidence type="ECO:0000313" key="2">
    <source>
        <dbReference type="EMBL" id="GCE92318.1"/>
    </source>
</evidence>